<proteinExistence type="predicted"/>
<reference evidence="2" key="1">
    <citation type="submission" date="2024-07" db="EMBL/GenBank/DDBJ databases">
        <title>Halotolerant mesophilic bacterium Ornithinibacillus sp. 4-3, sp. nov., isolated from soil.</title>
        <authorList>
            <person name="Sidarenka A.V."/>
            <person name="Guliayeva D.E."/>
            <person name="Leanovich S.I."/>
            <person name="Hileuskaya K.S."/>
            <person name="Akhremchuk A.E."/>
            <person name="Sikolenko M.A."/>
            <person name="Valentovich L.N."/>
        </authorList>
    </citation>
    <scope>NUCLEOTIDE SEQUENCE</scope>
    <source>
        <strain evidence="2">4-3</strain>
    </source>
</reference>
<gene>
    <name evidence="2" type="ORF">AB4Y30_13515</name>
</gene>
<keyword evidence="1" id="KW-0812">Transmembrane</keyword>
<name>A0AB39HNC4_9BACI</name>
<protein>
    <submittedName>
        <fullName evidence="2">Uncharacterized protein</fullName>
    </submittedName>
</protein>
<keyword evidence="1" id="KW-1133">Transmembrane helix</keyword>
<feature type="transmembrane region" description="Helical" evidence="1">
    <location>
        <begin position="12"/>
        <end position="29"/>
    </location>
</feature>
<evidence type="ECO:0000313" key="2">
    <source>
        <dbReference type="EMBL" id="XDK32020.1"/>
    </source>
</evidence>
<keyword evidence="1" id="KW-0472">Membrane</keyword>
<dbReference type="RefSeq" id="WP_368652744.1">
    <property type="nucleotide sequence ID" value="NZ_CP162599.1"/>
</dbReference>
<feature type="transmembrane region" description="Helical" evidence="1">
    <location>
        <begin position="35"/>
        <end position="55"/>
    </location>
</feature>
<sequence length="73" mass="8665">MGEIIIPAKILLYQIIAISVIWLGMLAFFNDLYQTGVYIFYAITSWLLFLIVLFIKQFIRERKEKQDHPNKKS</sequence>
<accession>A0AB39HNC4</accession>
<dbReference type="EMBL" id="CP162599">
    <property type="protein sequence ID" value="XDK32020.1"/>
    <property type="molecule type" value="Genomic_DNA"/>
</dbReference>
<dbReference type="AlphaFoldDB" id="A0AB39HNC4"/>
<organism evidence="2">
    <name type="scientific">Ornithinibacillus sp. 4-3</name>
    <dbReference type="NCBI Taxonomy" id="3231488"/>
    <lineage>
        <taxon>Bacteria</taxon>
        <taxon>Bacillati</taxon>
        <taxon>Bacillota</taxon>
        <taxon>Bacilli</taxon>
        <taxon>Bacillales</taxon>
        <taxon>Bacillaceae</taxon>
        <taxon>Ornithinibacillus</taxon>
    </lineage>
</organism>
<evidence type="ECO:0000256" key="1">
    <source>
        <dbReference type="SAM" id="Phobius"/>
    </source>
</evidence>